<dbReference type="OrthoDB" id="1440635at2"/>
<evidence type="ECO:0000313" key="2">
    <source>
        <dbReference type="Proteomes" id="UP000310406"/>
    </source>
</evidence>
<protein>
    <submittedName>
        <fullName evidence="1">Uncharacterized protein</fullName>
    </submittedName>
</protein>
<gene>
    <name evidence="1" type="ORF">EZV76_08885</name>
</gene>
<name>A0A4S8RPN2_9FLAO</name>
<organism evidence="1 2">
    <name type="scientific">Flagellimonas alvinocaridis</name>
    <dbReference type="NCBI Taxonomy" id="2530200"/>
    <lineage>
        <taxon>Bacteria</taxon>
        <taxon>Pseudomonadati</taxon>
        <taxon>Bacteroidota</taxon>
        <taxon>Flavobacteriia</taxon>
        <taxon>Flavobacteriales</taxon>
        <taxon>Flavobacteriaceae</taxon>
        <taxon>Flagellimonas</taxon>
    </lineage>
</organism>
<reference evidence="1 2" key="1">
    <citation type="submission" date="2019-03" db="EMBL/GenBank/DDBJ databases">
        <title>Muricauda SCR12 sp.nov, a marine bacterium isolated from Pacific Ocean:the Okinawa trough.</title>
        <authorList>
            <person name="Liu L."/>
        </authorList>
    </citation>
    <scope>NUCLEOTIDE SEQUENCE [LARGE SCALE GENOMIC DNA]</scope>
    <source>
        <strain evidence="1 2">SCR12</strain>
    </source>
</reference>
<dbReference type="Proteomes" id="UP000310406">
    <property type="component" value="Unassembled WGS sequence"/>
</dbReference>
<dbReference type="RefSeq" id="WP_136566190.1">
    <property type="nucleotide sequence ID" value="NZ_SNTZ01000003.1"/>
</dbReference>
<evidence type="ECO:0000313" key="1">
    <source>
        <dbReference type="EMBL" id="THV59671.1"/>
    </source>
</evidence>
<dbReference type="AlphaFoldDB" id="A0A4S8RPN2"/>
<accession>A0A4S8RPN2</accession>
<dbReference type="EMBL" id="SNTZ01000003">
    <property type="protein sequence ID" value="THV59671.1"/>
    <property type="molecule type" value="Genomic_DNA"/>
</dbReference>
<dbReference type="PROSITE" id="PS51257">
    <property type="entry name" value="PROKAR_LIPOPROTEIN"/>
    <property type="match status" value="1"/>
</dbReference>
<comment type="caution">
    <text evidence="1">The sequence shown here is derived from an EMBL/GenBank/DDBJ whole genome shotgun (WGS) entry which is preliminary data.</text>
</comment>
<proteinExistence type="predicted"/>
<sequence>MRIFFFMICVFLVVSCSKEDNIPVTVVELNIEANQELRYYLGNRPTEGGYSIAKQAKSYRFSEILTDEELGGLTYVYLPKQDFRGTDIVEINLKMSSGNQDFNQQLIVLRITIE</sequence>
<keyword evidence="2" id="KW-1185">Reference proteome</keyword>